<evidence type="ECO:0000256" key="2">
    <source>
        <dbReference type="ARBA" id="ARBA00022679"/>
    </source>
</evidence>
<dbReference type="AlphaFoldDB" id="A0A2V1DJS0"/>
<sequence length="489" mass="54553">MERFPRTSAEADQLIQMGKLLNEAIQTVTEEWKNEKFSKTQTNGTNGVNGARGDGTANTADILPSWPLYQAQRTILSLTGALTELVAEPSHRLTELMAEYWESRALFIATERRIPDLLHEAGDEGMEITEIAKKTGIEHLKLSRIMRCLASIHIFRLTAPERFANNRISAQLVHNKHLSAYITMFSGDIYTSAERLPKHLLGPQGASYSVTETAWHEALGTSKSRWEWLAEKIDPNEIENDGVGYPGVPDPSLFAPYTPDADGKIPRPELELFGLGMVGGGRSQSASQPYDFPWRDLPHGATVVDVGGGVGGFSMQLLRVYPHLNCVVEDRAEVVRQGEQEVWPQQAPDLLQSGKVKFLAHDFFKPNPIEGADVYFLRGVLHDWSDEYCVQILTGICNAMSDKSRLLLCEQVMNSPYGCDELAPAPYPLPANYGYFSRFQAARDLSLMACINGIERTPAQFKDLIEKAGLKLVKIHELRSIYCMIEITK</sequence>
<dbReference type="SUPFAM" id="SSF53335">
    <property type="entry name" value="S-adenosyl-L-methionine-dependent methyltransferases"/>
    <property type="match status" value="1"/>
</dbReference>
<dbReference type="SUPFAM" id="SSF46785">
    <property type="entry name" value="Winged helix' DNA-binding domain"/>
    <property type="match status" value="1"/>
</dbReference>
<organism evidence="6 7">
    <name type="scientific">Periconia macrospinosa</name>
    <dbReference type="NCBI Taxonomy" id="97972"/>
    <lineage>
        <taxon>Eukaryota</taxon>
        <taxon>Fungi</taxon>
        <taxon>Dikarya</taxon>
        <taxon>Ascomycota</taxon>
        <taxon>Pezizomycotina</taxon>
        <taxon>Dothideomycetes</taxon>
        <taxon>Pleosporomycetidae</taxon>
        <taxon>Pleosporales</taxon>
        <taxon>Massarineae</taxon>
        <taxon>Periconiaceae</taxon>
        <taxon>Periconia</taxon>
    </lineage>
</organism>
<dbReference type="Proteomes" id="UP000244855">
    <property type="component" value="Unassembled WGS sequence"/>
</dbReference>
<dbReference type="Gene3D" id="3.40.50.150">
    <property type="entry name" value="Vaccinia Virus protein VP39"/>
    <property type="match status" value="1"/>
</dbReference>
<gene>
    <name evidence="6" type="ORF">DM02DRAFT_566481</name>
</gene>
<reference evidence="6 7" key="1">
    <citation type="journal article" date="2018" name="Sci. Rep.">
        <title>Comparative genomics provides insights into the lifestyle and reveals functional heterogeneity of dark septate endophytic fungi.</title>
        <authorList>
            <person name="Knapp D.G."/>
            <person name="Nemeth J.B."/>
            <person name="Barry K."/>
            <person name="Hainaut M."/>
            <person name="Henrissat B."/>
            <person name="Johnson J."/>
            <person name="Kuo A."/>
            <person name="Lim J.H.P."/>
            <person name="Lipzen A."/>
            <person name="Nolan M."/>
            <person name="Ohm R.A."/>
            <person name="Tamas L."/>
            <person name="Grigoriev I.V."/>
            <person name="Spatafora J.W."/>
            <person name="Nagy L.G."/>
            <person name="Kovacs G.M."/>
        </authorList>
    </citation>
    <scope>NUCLEOTIDE SEQUENCE [LARGE SCALE GENOMIC DNA]</scope>
    <source>
        <strain evidence="6 7">DSE2036</strain>
    </source>
</reference>
<keyword evidence="2 6" id="KW-0808">Transferase</keyword>
<evidence type="ECO:0000256" key="3">
    <source>
        <dbReference type="ARBA" id="ARBA00022691"/>
    </source>
</evidence>
<feature type="domain" description="O-methyltransferase dimerisation" evidence="5">
    <location>
        <begin position="95"/>
        <end position="173"/>
    </location>
</feature>
<evidence type="ECO:0000256" key="1">
    <source>
        <dbReference type="ARBA" id="ARBA00022603"/>
    </source>
</evidence>
<dbReference type="InterPro" id="IPR036388">
    <property type="entry name" value="WH-like_DNA-bd_sf"/>
</dbReference>
<evidence type="ECO:0000259" key="4">
    <source>
        <dbReference type="Pfam" id="PF00891"/>
    </source>
</evidence>
<evidence type="ECO:0000313" key="6">
    <source>
        <dbReference type="EMBL" id="PVH98318.1"/>
    </source>
</evidence>
<dbReference type="Gene3D" id="1.10.10.10">
    <property type="entry name" value="Winged helix-like DNA-binding domain superfamily/Winged helix DNA-binding domain"/>
    <property type="match status" value="1"/>
</dbReference>
<dbReference type="EMBL" id="KZ805416">
    <property type="protein sequence ID" value="PVH98318.1"/>
    <property type="molecule type" value="Genomic_DNA"/>
</dbReference>
<dbReference type="InterPro" id="IPR001077">
    <property type="entry name" value="COMT_C"/>
</dbReference>
<dbReference type="InterPro" id="IPR012967">
    <property type="entry name" value="COMT_dimerisation"/>
</dbReference>
<dbReference type="InterPro" id="IPR029063">
    <property type="entry name" value="SAM-dependent_MTases_sf"/>
</dbReference>
<name>A0A2V1DJS0_9PLEO</name>
<evidence type="ECO:0000313" key="7">
    <source>
        <dbReference type="Proteomes" id="UP000244855"/>
    </source>
</evidence>
<dbReference type="InterPro" id="IPR016461">
    <property type="entry name" value="COMT-like"/>
</dbReference>
<feature type="domain" description="O-methyltransferase C-terminal" evidence="4">
    <location>
        <begin position="301"/>
        <end position="470"/>
    </location>
</feature>
<proteinExistence type="predicted"/>
<dbReference type="Pfam" id="PF08100">
    <property type="entry name" value="Dimerisation"/>
    <property type="match status" value="1"/>
</dbReference>
<dbReference type="GO" id="GO:0032259">
    <property type="term" value="P:methylation"/>
    <property type="evidence" value="ECO:0007669"/>
    <property type="project" value="UniProtKB-KW"/>
</dbReference>
<dbReference type="Pfam" id="PF00891">
    <property type="entry name" value="Methyltransf_2"/>
    <property type="match status" value="1"/>
</dbReference>
<dbReference type="PANTHER" id="PTHR43712:SF2">
    <property type="entry name" value="O-METHYLTRANSFERASE CICE"/>
    <property type="match status" value="1"/>
</dbReference>
<evidence type="ECO:0000259" key="5">
    <source>
        <dbReference type="Pfam" id="PF08100"/>
    </source>
</evidence>
<keyword evidence="7" id="KW-1185">Reference proteome</keyword>
<dbReference type="OrthoDB" id="2410195at2759"/>
<dbReference type="InterPro" id="IPR036390">
    <property type="entry name" value="WH_DNA-bd_sf"/>
</dbReference>
<protein>
    <submittedName>
        <fullName evidence="6">O-methyltransferase</fullName>
    </submittedName>
</protein>
<dbReference type="PANTHER" id="PTHR43712">
    <property type="entry name" value="PUTATIVE (AFU_ORTHOLOGUE AFUA_4G14580)-RELATED"/>
    <property type="match status" value="1"/>
</dbReference>
<keyword evidence="3" id="KW-0949">S-adenosyl-L-methionine</keyword>
<dbReference type="GO" id="GO:0046983">
    <property type="term" value="F:protein dimerization activity"/>
    <property type="evidence" value="ECO:0007669"/>
    <property type="project" value="InterPro"/>
</dbReference>
<dbReference type="STRING" id="97972.A0A2V1DJS0"/>
<accession>A0A2V1DJS0</accession>
<dbReference type="GO" id="GO:0008171">
    <property type="term" value="F:O-methyltransferase activity"/>
    <property type="evidence" value="ECO:0007669"/>
    <property type="project" value="InterPro"/>
</dbReference>
<dbReference type="PROSITE" id="PS51683">
    <property type="entry name" value="SAM_OMT_II"/>
    <property type="match status" value="1"/>
</dbReference>
<keyword evidence="1 6" id="KW-0489">Methyltransferase</keyword>